<protein>
    <submittedName>
        <fullName evidence="14">Respiratory nitrate reductase subunit gamma</fullName>
        <ecNumber evidence="14">1.7.99.4</ecNumber>
    </submittedName>
</protein>
<evidence type="ECO:0000256" key="11">
    <source>
        <dbReference type="ARBA" id="ARBA00023063"/>
    </source>
</evidence>
<dbReference type="PANTHER" id="PTHR30598">
    <property type="entry name" value="NITRATE REDUCTASE PRIVATE CHAPERONE, REDOX ENZYME MATURATION PROTEIN REMP FAMILY"/>
    <property type="match status" value="1"/>
</dbReference>
<evidence type="ECO:0000256" key="2">
    <source>
        <dbReference type="ARBA" id="ARBA00022448"/>
    </source>
</evidence>
<keyword evidence="9 14" id="KW-0560">Oxidoreductase</keyword>
<feature type="binding site" description="axial binding residue" evidence="13">
    <location>
        <position position="204"/>
    </location>
    <ligand>
        <name>heme b</name>
        <dbReference type="ChEBI" id="CHEBI:60344"/>
        <label>1</label>
    </ligand>
    <ligandPart>
        <name>Fe</name>
        <dbReference type="ChEBI" id="CHEBI:18248"/>
    </ligandPart>
</feature>
<dbReference type="STRING" id="1284.SHYC_02485"/>
<dbReference type="Proteomes" id="UP000285625">
    <property type="component" value="Unassembled WGS sequence"/>
</dbReference>
<dbReference type="GO" id="GO:0005886">
    <property type="term" value="C:plasma membrane"/>
    <property type="evidence" value="ECO:0007669"/>
    <property type="project" value="UniProtKB-SubCell"/>
</dbReference>
<dbReference type="AlphaFoldDB" id="A0A0A8HMK0"/>
<dbReference type="HOGENOM" id="CLU_092378_0_0_9"/>
<evidence type="ECO:0000313" key="15">
    <source>
        <dbReference type="Proteomes" id="UP000285625"/>
    </source>
</evidence>
<feature type="binding site" description="axial binding residue" evidence="13">
    <location>
        <position position="64"/>
    </location>
    <ligand>
        <name>heme b</name>
        <dbReference type="ChEBI" id="CHEBI:60344"/>
        <label>1</label>
    </ligand>
    <ligandPart>
        <name>Fe</name>
        <dbReference type="ChEBI" id="CHEBI:18248"/>
    </ligandPart>
</feature>
<dbReference type="GO" id="GO:0042128">
    <property type="term" value="P:nitrate assimilation"/>
    <property type="evidence" value="ECO:0007669"/>
    <property type="project" value="UniProtKB-KW"/>
</dbReference>
<keyword evidence="12" id="KW-0472">Membrane</keyword>
<dbReference type="PANTHER" id="PTHR30598:SF3">
    <property type="entry name" value="RESPIRATORY NITRATE REDUCTASE 1 GAMMA CHAIN"/>
    <property type="match status" value="1"/>
</dbReference>
<feature type="binding site" description="axial binding residue" evidence="13">
    <location>
        <position position="54"/>
    </location>
    <ligand>
        <name>heme b</name>
        <dbReference type="ChEBI" id="CHEBI:60344"/>
        <label>1</label>
    </ligand>
    <ligandPart>
        <name>Fe</name>
        <dbReference type="ChEBI" id="CHEBI:18248"/>
    </ligandPart>
</feature>
<evidence type="ECO:0000256" key="4">
    <source>
        <dbReference type="ARBA" id="ARBA00022617"/>
    </source>
</evidence>
<dbReference type="InterPro" id="IPR051936">
    <property type="entry name" value="Heme-iron_electron_transfer"/>
</dbReference>
<keyword evidence="11" id="KW-0534">Nitrate assimilation</keyword>
<dbReference type="NCBIfam" id="TIGR00351">
    <property type="entry name" value="narI"/>
    <property type="match status" value="1"/>
</dbReference>
<sequence>MFNQFLWVIFPYLCLAIFIIGHIARYKFDQFSWTAKSSEFIEKKQLKWGSLLFHLGIIPVFFGHVVGLLIPAHWLEAIGVNNHLYHIGAVYIGSIFGIITLIGMFLLTARRVTKANVRRLSSASDILVNFLLLVIVFAGLYATLVVNATTPDFDYRQTISIWFRGLFMFSPDANLMTAVPLAFKLHVLLGFSIMALWPFTRLVHVWSVPLSYASRSYIIYRKHKV</sequence>
<reference evidence="14 15" key="1">
    <citation type="journal article" date="2016" name="Front. Microbiol.">
        <title>Comprehensive Phylogenetic Analysis of Bovine Non-aureus Staphylococci Species Based on Whole-Genome Sequencing.</title>
        <authorList>
            <person name="Naushad S."/>
            <person name="Barkema H.W."/>
            <person name="Luby C."/>
            <person name="Condas L.A."/>
            <person name="Nobrega D.B."/>
            <person name="Carson D.A."/>
            <person name="De Buck J."/>
        </authorList>
    </citation>
    <scope>NUCLEOTIDE SEQUENCE [LARGE SCALE GENOMIC DNA]</scope>
    <source>
        <strain evidence="14 15">SNUC 5959</strain>
    </source>
</reference>
<dbReference type="GO" id="GO:0009055">
    <property type="term" value="F:electron transfer activity"/>
    <property type="evidence" value="ECO:0007669"/>
    <property type="project" value="TreeGrafter"/>
</dbReference>
<keyword evidence="7" id="KW-0249">Electron transport</keyword>
<accession>A0A0A8HMK0</accession>
<dbReference type="RefSeq" id="WP_039644209.1">
    <property type="nucleotide sequence ID" value="NZ_CP008747.1"/>
</dbReference>
<dbReference type="GO" id="GO:0009325">
    <property type="term" value="C:nitrate reductase complex"/>
    <property type="evidence" value="ECO:0007669"/>
    <property type="project" value="InterPro"/>
</dbReference>
<feature type="binding site" description="axial binding residue" evidence="13">
    <location>
        <position position="186"/>
    </location>
    <ligand>
        <name>heme b</name>
        <dbReference type="ChEBI" id="CHEBI:60344"/>
        <label>1</label>
    </ligand>
    <ligandPart>
        <name>Fe</name>
        <dbReference type="ChEBI" id="CHEBI:18248"/>
    </ligandPart>
</feature>
<dbReference type="GO" id="GO:0008940">
    <property type="term" value="F:nitrate reductase activity"/>
    <property type="evidence" value="ECO:0007669"/>
    <property type="project" value="InterPro"/>
</dbReference>
<evidence type="ECO:0000256" key="7">
    <source>
        <dbReference type="ARBA" id="ARBA00022982"/>
    </source>
</evidence>
<evidence type="ECO:0000256" key="9">
    <source>
        <dbReference type="ARBA" id="ARBA00023002"/>
    </source>
</evidence>
<proteinExistence type="predicted"/>
<dbReference type="GeneID" id="41072333"/>
<comment type="caution">
    <text evidence="14">The sequence shown here is derived from an EMBL/GenBank/DDBJ whole genome shotgun (WGS) entry which is preliminary data.</text>
</comment>
<evidence type="ECO:0000256" key="10">
    <source>
        <dbReference type="ARBA" id="ARBA00023004"/>
    </source>
</evidence>
<dbReference type="SUPFAM" id="SSF103501">
    <property type="entry name" value="Respiratory nitrate reductase 1 gamma chain"/>
    <property type="match status" value="1"/>
</dbReference>
<evidence type="ECO:0000256" key="1">
    <source>
        <dbReference type="ARBA" id="ARBA00004651"/>
    </source>
</evidence>
<gene>
    <name evidence="14" type="primary">narI</name>
    <name evidence="14" type="ORF">BUZ57_00305</name>
</gene>
<dbReference type="InterPro" id="IPR003816">
    <property type="entry name" value="Nitrate_red_gam"/>
</dbReference>
<dbReference type="Gene3D" id="1.20.950.20">
    <property type="entry name" value="Transmembrane di-heme cytochromes, Chain C"/>
    <property type="match status" value="1"/>
</dbReference>
<dbReference type="GO" id="GO:0046872">
    <property type="term" value="F:metal ion binding"/>
    <property type="evidence" value="ECO:0007669"/>
    <property type="project" value="UniProtKB-KW"/>
</dbReference>
<keyword evidence="5" id="KW-0812">Transmembrane</keyword>
<dbReference type="InterPro" id="IPR036197">
    <property type="entry name" value="NarG-like_sf"/>
</dbReference>
<evidence type="ECO:0000256" key="12">
    <source>
        <dbReference type="ARBA" id="ARBA00023136"/>
    </source>
</evidence>
<name>A0A0A8HMK0_STAHY</name>
<dbReference type="EMBL" id="QXVO01000001">
    <property type="protein sequence ID" value="RIO47750.1"/>
    <property type="molecule type" value="Genomic_DNA"/>
</dbReference>
<evidence type="ECO:0000256" key="5">
    <source>
        <dbReference type="ARBA" id="ARBA00022692"/>
    </source>
</evidence>
<keyword evidence="4 13" id="KW-0349">Heme</keyword>
<keyword evidence="3" id="KW-1003">Cell membrane</keyword>
<dbReference type="EC" id="1.7.99.4" evidence="14"/>
<dbReference type="GO" id="GO:0020037">
    <property type="term" value="F:heme binding"/>
    <property type="evidence" value="ECO:0007669"/>
    <property type="project" value="TreeGrafter"/>
</dbReference>
<dbReference type="FunFam" id="1.20.950.20:FF:000001">
    <property type="entry name" value="Respiratory nitrate reductase subunit gamma"/>
    <property type="match status" value="1"/>
</dbReference>
<keyword evidence="6" id="KW-0479">Metal-binding</keyword>
<dbReference type="KEGG" id="shu:SHYC_02485"/>
<evidence type="ECO:0000256" key="13">
    <source>
        <dbReference type="PIRSR" id="PIRSR603816-1"/>
    </source>
</evidence>
<evidence type="ECO:0000256" key="6">
    <source>
        <dbReference type="ARBA" id="ARBA00022723"/>
    </source>
</evidence>
<keyword evidence="2" id="KW-0813">Transport</keyword>
<dbReference type="GO" id="GO:0019645">
    <property type="term" value="P:anaerobic electron transport chain"/>
    <property type="evidence" value="ECO:0007669"/>
    <property type="project" value="TreeGrafter"/>
</dbReference>
<evidence type="ECO:0000256" key="8">
    <source>
        <dbReference type="ARBA" id="ARBA00022989"/>
    </source>
</evidence>
<evidence type="ECO:0000256" key="3">
    <source>
        <dbReference type="ARBA" id="ARBA00022475"/>
    </source>
</evidence>
<comment type="subcellular location">
    <subcellularLocation>
        <location evidence="1">Cell membrane</location>
        <topology evidence="1">Multi-pass membrane protein</topology>
    </subcellularLocation>
</comment>
<keyword evidence="8" id="KW-1133">Transmembrane helix</keyword>
<keyword evidence="10 13" id="KW-0408">Iron</keyword>
<dbReference type="Pfam" id="PF02665">
    <property type="entry name" value="Nitrate_red_gam"/>
    <property type="match status" value="1"/>
</dbReference>
<organism evidence="14 15">
    <name type="scientific">Staphylococcus hyicus</name>
    <dbReference type="NCBI Taxonomy" id="1284"/>
    <lineage>
        <taxon>Bacteria</taxon>
        <taxon>Bacillati</taxon>
        <taxon>Bacillota</taxon>
        <taxon>Bacilli</taxon>
        <taxon>Bacillales</taxon>
        <taxon>Staphylococcaceae</taxon>
        <taxon>Staphylococcus</taxon>
    </lineage>
</organism>
<evidence type="ECO:0000313" key="14">
    <source>
        <dbReference type="EMBL" id="RIO47750.1"/>
    </source>
</evidence>
<dbReference type="InterPro" id="IPR023234">
    <property type="entry name" value="NarG-like_domain"/>
</dbReference>